<dbReference type="OrthoDB" id="14195at2"/>
<comment type="caution">
    <text evidence="1">The sequence shown here is derived from an EMBL/GenBank/DDBJ whole genome shotgun (WGS) entry which is preliminary data.</text>
</comment>
<gene>
    <name evidence="1" type="ORF">CLV39_0390</name>
</gene>
<dbReference type="Gene3D" id="2.30.330.10">
    <property type="entry name" value="SpoA-like"/>
    <property type="match status" value="1"/>
</dbReference>
<proteinExistence type="predicted"/>
<dbReference type="RefSeq" id="WP_121922531.1">
    <property type="nucleotide sequence ID" value="NZ_REFO01000010.1"/>
</dbReference>
<evidence type="ECO:0000313" key="2">
    <source>
        <dbReference type="Proteomes" id="UP000280842"/>
    </source>
</evidence>
<evidence type="ECO:0000313" key="1">
    <source>
        <dbReference type="EMBL" id="RMA97763.1"/>
    </source>
</evidence>
<dbReference type="InterPro" id="IPR036429">
    <property type="entry name" value="SpoA-like_sf"/>
</dbReference>
<protein>
    <submittedName>
        <fullName evidence="1">Uncharacterized protein</fullName>
    </submittedName>
</protein>
<organism evidence="1 2">
    <name type="scientific">Hydrogenothermus marinus</name>
    <dbReference type="NCBI Taxonomy" id="133270"/>
    <lineage>
        <taxon>Bacteria</taxon>
        <taxon>Pseudomonadati</taxon>
        <taxon>Aquificota</taxon>
        <taxon>Aquificia</taxon>
        <taxon>Aquificales</taxon>
        <taxon>Hydrogenothermaceae</taxon>
        <taxon>Hydrogenothermus</taxon>
    </lineage>
</organism>
<dbReference type="AlphaFoldDB" id="A0A3M0BJZ3"/>
<dbReference type="EMBL" id="REFO01000010">
    <property type="protein sequence ID" value="RMA97763.1"/>
    <property type="molecule type" value="Genomic_DNA"/>
</dbReference>
<sequence>MDFEEKLKKEFNIEKIKEVENLSLNDEYYLIKNKNNKLFIRTDFFVSQIFSKGSKWGENLFKKLFNEEVESNDIVEQINVLSGYSIDIDNIDNAIIIETKAKFNKEIRKEKKLKQYPDKLIIRALKKRVSLEELNKIGSGTEFILSEDNKLEVEILDGKRVIAIGELKKLKDGYSLNIKEVVE</sequence>
<accession>A0A3M0BJZ3</accession>
<name>A0A3M0BJZ3_9AQUI</name>
<dbReference type="SUPFAM" id="SSF101801">
    <property type="entry name" value="Surface presentation of antigens (SPOA)"/>
    <property type="match status" value="1"/>
</dbReference>
<reference evidence="1 2" key="1">
    <citation type="submission" date="2018-10" db="EMBL/GenBank/DDBJ databases">
        <title>Genomic Encyclopedia of Archaeal and Bacterial Type Strains, Phase II (KMG-II): from individual species to whole genera.</title>
        <authorList>
            <person name="Goeker M."/>
        </authorList>
    </citation>
    <scope>NUCLEOTIDE SEQUENCE [LARGE SCALE GENOMIC DNA]</scope>
    <source>
        <strain evidence="1 2">VM1</strain>
    </source>
</reference>
<dbReference type="Proteomes" id="UP000280842">
    <property type="component" value="Unassembled WGS sequence"/>
</dbReference>
<keyword evidence="2" id="KW-1185">Reference proteome</keyword>